<dbReference type="InterPro" id="IPR011130">
    <property type="entry name" value="SecA_preprotein_X-link_dom"/>
</dbReference>
<dbReference type="InterPro" id="IPR014001">
    <property type="entry name" value="Helicase_ATP-bd"/>
</dbReference>
<dbReference type="Gene3D" id="3.40.50.300">
    <property type="entry name" value="P-loop containing nucleotide triphosphate hydrolases"/>
    <property type="match status" value="3"/>
</dbReference>
<evidence type="ECO:0000256" key="14">
    <source>
        <dbReference type="HAMAP-Rule" id="MF_01382"/>
    </source>
</evidence>
<sequence>MFKDLIERLFTPSPDKIFKKLQPLINNINKHGEKLKELDNDTLFNQTVIFRKRLAEGESLNDILPEAFATVREVSDRILKMRHFDVQLMGGYVLHSGKISEMKTGEGKTLVATLPMYLNAIEGKGAHLVTVNDYLARRDASWMAPVYLALGLSVGIIQSDSSKQVVWDDKDNFTVKLIDISRKQAYACDITYGTNNEFGFDYLRDNMKYDLSEYVQRELHYAIVDEVDSILIDEARTPLIISGPTNNTTDSYYEVNNVVKLLQPVVHYTVDEKRRSADLTDEGINFVEAGLKVGNLYDIQNVDILHFVNNALKAHAVFKLDVDYVVQNGEVIIVDEFTGRLMPGRRYSDGLHQALEAKEGVQVQNENQTYASITFQNYFRMYEKLSGMTGTALTEANEFKSIYGLEVVPVPTHRKVNRIDRPDVIYRTAQEKYEAIVKVIEQLHKKGQPVLVGTISIEKSELLSHMLQKAKIKHEVLNAKNHEREAEIVAHAGEIGAVTIATNMAGRGTDIKLGQGVQELGGLFILGTERHESRRIDNQLRGRSGRQGDNGESRFYLSTEDDLLRKFGAEKLSKIMSTLGLKHGEEIESSLISKTIESAQKKVEAYHFEMRKHLLEYDNVANAQRKVVYGLRSQILQGTDIDKIIKEYAGDVISALLEDFITPHNPNYEEAEKIFERIFGIKADLSQADAKNLEIAKEELYGLFDKKFEERKQEFKGHFEDFSKYILINTLDNRWKQHLLQMDHLRDSVGLRGYGQKDPLIEYKKEAYALFIDMMDRINRETVELIMKVQVQMQTPEEAAAENARRLKELQAEKDKQLKEKRSLDKETQKKSAPVKRNAPKIGRNDPCPCGSGKKYKNCHGASNQ</sequence>
<keyword evidence="10 14" id="KW-0653">Protein transport</keyword>
<dbReference type="PANTHER" id="PTHR30612:SF0">
    <property type="entry name" value="CHLOROPLAST PROTEIN-TRANSPORTING ATPASE"/>
    <property type="match status" value="1"/>
</dbReference>
<evidence type="ECO:0000313" key="20">
    <source>
        <dbReference type="EMBL" id="HIZ89583.1"/>
    </source>
</evidence>
<name>A0A9D2GT55_9BACT</name>
<dbReference type="GO" id="GO:0065002">
    <property type="term" value="P:intracellular protein transmembrane transport"/>
    <property type="evidence" value="ECO:0007669"/>
    <property type="project" value="UniProtKB-UniRule"/>
</dbReference>
<dbReference type="PROSITE" id="PS51194">
    <property type="entry name" value="HELICASE_CTER"/>
    <property type="match status" value="1"/>
</dbReference>
<evidence type="ECO:0000256" key="6">
    <source>
        <dbReference type="ARBA" id="ARBA00022723"/>
    </source>
</evidence>
<dbReference type="Pfam" id="PF21090">
    <property type="entry name" value="P-loop_SecA"/>
    <property type="match status" value="2"/>
</dbReference>
<proteinExistence type="inferred from homology"/>
<dbReference type="GO" id="GO:0031522">
    <property type="term" value="C:cell envelope Sec protein transport complex"/>
    <property type="evidence" value="ECO:0007669"/>
    <property type="project" value="TreeGrafter"/>
</dbReference>
<evidence type="ECO:0000256" key="3">
    <source>
        <dbReference type="ARBA" id="ARBA00022448"/>
    </source>
</evidence>
<dbReference type="PANTHER" id="PTHR30612">
    <property type="entry name" value="SECA INNER MEMBRANE COMPONENT OF SEC PROTEIN SECRETION SYSTEM"/>
    <property type="match status" value="1"/>
</dbReference>
<dbReference type="InterPro" id="IPR001650">
    <property type="entry name" value="Helicase_C-like"/>
</dbReference>
<evidence type="ECO:0000256" key="1">
    <source>
        <dbReference type="ARBA" id="ARBA00001947"/>
    </source>
</evidence>
<dbReference type="CDD" id="cd18803">
    <property type="entry name" value="SF2_C_secA"/>
    <property type="match status" value="1"/>
</dbReference>
<keyword evidence="3 14" id="KW-0813">Transport</keyword>
<dbReference type="PROSITE" id="PS51196">
    <property type="entry name" value="SECA_MOTOR_DEAD"/>
    <property type="match status" value="1"/>
</dbReference>
<feature type="binding site" evidence="14">
    <location>
        <position position="510"/>
    </location>
    <ligand>
        <name>ATP</name>
        <dbReference type="ChEBI" id="CHEBI:30616"/>
    </ligand>
</feature>
<dbReference type="SUPFAM" id="SSF81767">
    <property type="entry name" value="Pre-protein crosslinking domain of SecA"/>
    <property type="match status" value="1"/>
</dbReference>
<dbReference type="SMART" id="SM00957">
    <property type="entry name" value="SecA_DEAD"/>
    <property type="match status" value="1"/>
</dbReference>
<dbReference type="GO" id="GO:0006605">
    <property type="term" value="P:protein targeting"/>
    <property type="evidence" value="ECO:0007669"/>
    <property type="project" value="UniProtKB-UniRule"/>
</dbReference>
<dbReference type="Pfam" id="PF02810">
    <property type="entry name" value="SEC-C"/>
    <property type="match status" value="1"/>
</dbReference>
<gene>
    <name evidence="14 20" type="primary">secA</name>
    <name evidence="20" type="ORF">H9804_06535</name>
</gene>
<dbReference type="Gene3D" id="3.90.1440.10">
    <property type="entry name" value="SecA, preprotein cross-linking domain"/>
    <property type="match status" value="1"/>
</dbReference>
<dbReference type="InterPro" id="IPR000185">
    <property type="entry name" value="SecA"/>
</dbReference>
<organism evidence="20 21">
    <name type="scientific">Candidatus Mucispirillum faecigallinarum</name>
    <dbReference type="NCBI Taxonomy" id="2838699"/>
    <lineage>
        <taxon>Bacteria</taxon>
        <taxon>Pseudomonadati</taxon>
        <taxon>Deferribacterota</taxon>
        <taxon>Deferribacteres</taxon>
        <taxon>Deferribacterales</taxon>
        <taxon>Mucispirillaceae</taxon>
        <taxon>Mucispirillum</taxon>
    </lineage>
</organism>
<dbReference type="CDD" id="cd17928">
    <property type="entry name" value="DEXDc_SecA"/>
    <property type="match status" value="1"/>
</dbReference>
<reference evidence="20" key="1">
    <citation type="journal article" date="2021" name="PeerJ">
        <title>Extensive microbial diversity within the chicken gut microbiome revealed by metagenomics and culture.</title>
        <authorList>
            <person name="Gilroy R."/>
            <person name="Ravi A."/>
            <person name="Getino M."/>
            <person name="Pursley I."/>
            <person name="Horton D.L."/>
            <person name="Alikhan N.F."/>
            <person name="Baker D."/>
            <person name="Gharbi K."/>
            <person name="Hall N."/>
            <person name="Watson M."/>
            <person name="Adriaenssens E.M."/>
            <person name="Foster-Nyarko E."/>
            <person name="Jarju S."/>
            <person name="Secka A."/>
            <person name="Antonio M."/>
            <person name="Oren A."/>
            <person name="Chaudhuri R.R."/>
            <person name="La Ragione R."/>
            <person name="Hildebrand F."/>
            <person name="Pallen M.J."/>
        </authorList>
    </citation>
    <scope>NUCLEOTIDE SEQUENCE</scope>
    <source>
        <strain evidence="20">ChiW4-1371</strain>
    </source>
</reference>
<dbReference type="SUPFAM" id="SSF52540">
    <property type="entry name" value="P-loop containing nucleoside triphosphate hydrolases"/>
    <property type="match status" value="2"/>
</dbReference>
<dbReference type="SMART" id="SM00958">
    <property type="entry name" value="SecA_PP_bind"/>
    <property type="match status" value="1"/>
</dbReference>
<dbReference type="PROSITE" id="PS51192">
    <property type="entry name" value="HELICASE_ATP_BIND_1"/>
    <property type="match status" value="1"/>
</dbReference>
<comment type="catalytic activity">
    <reaction evidence="14">
        <text>ATP + H2O + cellular proteinSide 1 = ADP + phosphate + cellular proteinSide 2.</text>
        <dbReference type="EC" id="7.4.2.8"/>
    </reaction>
</comment>
<dbReference type="NCBIfam" id="TIGR00963">
    <property type="entry name" value="secA"/>
    <property type="match status" value="1"/>
</dbReference>
<feature type="compositionally biased region" description="Basic and acidic residues" evidence="16">
    <location>
        <begin position="810"/>
        <end position="830"/>
    </location>
</feature>
<dbReference type="GO" id="GO:0043952">
    <property type="term" value="P:protein transport by the Sec complex"/>
    <property type="evidence" value="ECO:0007669"/>
    <property type="project" value="TreeGrafter"/>
</dbReference>
<dbReference type="InterPro" id="IPR020937">
    <property type="entry name" value="SecA_CS"/>
</dbReference>
<comment type="function">
    <text evidence="14">Part of the Sec protein translocase complex. Interacts with the SecYEG preprotein conducting channel. Has a central role in coupling the hydrolysis of ATP to the transfer of proteins into and across the cell membrane, serving as an ATP-driven molecular motor driving the stepwise translocation of polypeptide chains across the membrane.</text>
</comment>
<feature type="domain" description="Helicase ATP-binding" evidence="17">
    <location>
        <begin position="89"/>
        <end position="263"/>
    </location>
</feature>
<keyword evidence="13 14" id="KW-0472">Membrane</keyword>
<dbReference type="GO" id="GO:0005524">
    <property type="term" value="F:ATP binding"/>
    <property type="evidence" value="ECO:0007669"/>
    <property type="project" value="UniProtKB-UniRule"/>
</dbReference>
<dbReference type="Pfam" id="PF01043">
    <property type="entry name" value="SecA_PP_bind"/>
    <property type="match status" value="1"/>
</dbReference>
<feature type="domain" description="Helicase C-terminal" evidence="18">
    <location>
        <begin position="435"/>
        <end position="604"/>
    </location>
</feature>
<keyword evidence="6" id="KW-0479">Metal-binding</keyword>
<dbReference type="PROSITE" id="PS01312">
    <property type="entry name" value="SECA"/>
    <property type="match status" value="1"/>
</dbReference>
<evidence type="ECO:0000256" key="9">
    <source>
        <dbReference type="ARBA" id="ARBA00022840"/>
    </source>
</evidence>
<dbReference type="InterPro" id="IPR044722">
    <property type="entry name" value="SecA_SF2_C"/>
</dbReference>
<keyword evidence="7 14" id="KW-0547">Nucleotide-binding</keyword>
<dbReference type="InterPro" id="IPR027417">
    <property type="entry name" value="P-loop_NTPase"/>
</dbReference>
<dbReference type="Pfam" id="PF07516">
    <property type="entry name" value="SecA_SW"/>
    <property type="match status" value="1"/>
</dbReference>
<keyword evidence="11 14" id="KW-1278">Translocase</keyword>
<dbReference type="PRINTS" id="PR00906">
    <property type="entry name" value="SECA"/>
</dbReference>
<dbReference type="NCBIfam" id="NF006630">
    <property type="entry name" value="PRK09200.1"/>
    <property type="match status" value="1"/>
</dbReference>
<keyword evidence="9 14" id="KW-0067">ATP-binding</keyword>
<evidence type="ECO:0000259" key="19">
    <source>
        <dbReference type="PROSITE" id="PS51196"/>
    </source>
</evidence>
<dbReference type="InterPro" id="IPR036266">
    <property type="entry name" value="SecA_Wing/Scaffold_sf"/>
</dbReference>
<dbReference type="NCBIfam" id="NF009538">
    <property type="entry name" value="PRK12904.1"/>
    <property type="match status" value="1"/>
</dbReference>
<comment type="similarity">
    <text evidence="2 14 15">Belongs to the SecA family.</text>
</comment>
<dbReference type="AlphaFoldDB" id="A0A9D2GT55"/>
<evidence type="ECO:0000313" key="21">
    <source>
        <dbReference type="Proteomes" id="UP000824176"/>
    </source>
</evidence>
<accession>A0A9D2GT55</accession>
<dbReference type="EMBL" id="DXAQ01000101">
    <property type="protein sequence ID" value="HIZ89583.1"/>
    <property type="molecule type" value="Genomic_DNA"/>
</dbReference>
<dbReference type="InterPro" id="IPR011116">
    <property type="entry name" value="SecA_Wing/Scaffold"/>
</dbReference>
<evidence type="ECO:0000256" key="13">
    <source>
        <dbReference type="ARBA" id="ARBA00023136"/>
    </source>
</evidence>
<evidence type="ECO:0000256" key="11">
    <source>
        <dbReference type="ARBA" id="ARBA00022967"/>
    </source>
</evidence>
<dbReference type="InterPro" id="IPR011115">
    <property type="entry name" value="SecA_DEAD"/>
</dbReference>
<feature type="binding site" evidence="14">
    <location>
        <begin position="105"/>
        <end position="109"/>
    </location>
    <ligand>
        <name>ATP</name>
        <dbReference type="ChEBI" id="CHEBI:30616"/>
    </ligand>
</feature>
<dbReference type="GO" id="GO:0017038">
    <property type="term" value="P:protein import"/>
    <property type="evidence" value="ECO:0007669"/>
    <property type="project" value="InterPro"/>
</dbReference>
<dbReference type="InterPro" id="IPR036670">
    <property type="entry name" value="SecA_X-link_sf"/>
</dbReference>
<protein>
    <recommendedName>
        <fullName evidence="14 15">Protein translocase subunit SecA</fullName>
        <ecNumber evidence="14">7.4.2.8</ecNumber>
    </recommendedName>
</protein>
<keyword evidence="8" id="KW-0862">Zinc</keyword>
<evidence type="ECO:0000256" key="12">
    <source>
        <dbReference type="ARBA" id="ARBA00023010"/>
    </source>
</evidence>
<comment type="subunit">
    <text evidence="14">Monomer and homodimer. Part of the essential Sec protein translocation apparatus which comprises SecA, SecYEG and auxiliary proteins SecDF. Other proteins may also be involved.</text>
</comment>
<comment type="subcellular location">
    <subcellularLocation>
        <location evidence="14">Cell membrane</location>
        <topology evidence="14">Peripheral membrane protein</topology>
        <orientation evidence="14">Cytoplasmic side</orientation>
    </subcellularLocation>
    <subcellularLocation>
        <location evidence="14">Cytoplasm</location>
    </subcellularLocation>
    <text evidence="14">Distribution is 50-50.</text>
</comment>
<reference evidence="20" key="2">
    <citation type="submission" date="2021-04" db="EMBL/GenBank/DDBJ databases">
        <authorList>
            <person name="Gilroy R."/>
        </authorList>
    </citation>
    <scope>NUCLEOTIDE SEQUENCE</scope>
    <source>
        <strain evidence="20">ChiW4-1371</strain>
    </source>
</reference>
<evidence type="ECO:0000256" key="10">
    <source>
        <dbReference type="ARBA" id="ARBA00022927"/>
    </source>
</evidence>
<keyword evidence="5 14" id="KW-0963">Cytoplasm</keyword>
<keyword evidence="4 14" id="KW-1003">Cell membrane</keyword>
<evidence type="ECO:0000256" key="2">
    <source>
        <dbReference type="ARBA" id="ARBA00007650"/>
    </source>
</evidence>
<dbReference type="InterPro" id="IPR004027">
    <property type="entry name" value="SEC_C_motif"/>
</dbReference>
<evidence type="ECO:0000256" key="15">
    <source>
        <dbReference type="RuleBase" id="RU003874"/>
    </source>
</evidence>
<feature type="domain" description="SecA family profile" evidence="19">
    <location>
        <begin position="3"/>
        <end position="588"/>
    </location>
</feature>
<dbReference type="Pfam" id="PF07517">
    <property type="entry name" value="SecA_DEAD"/>
    <property type="match status" value="1"/>
</dbReference>
<evidence type="ECO:0000259" key="17">
    <source>
        <dbReference type="PROSITE" id="PS51192"/>
    </source>
</evidence>
<dbReference type="HAMAP" id="MF_01382">
    <property type="entry name" value="SecA"/>
    <property type="match status" value="1"/>
</dbReference>
<dbReference type="Gene3D" id="1.10.3060.10">
    <property type="entry name" value="Helical scaffold and wing domains of SecA"/>
    <property type="match status" value="1"/>
</dbReference>
<dbReference type="GO" id="GO:0005886">
    <property type="term" value="C:plasma membrane"/>
    <property type="evidence" value="ECO:0007669"/>
    <property type="project" value="UniProtKB-SubCell"/>
</dbReference>
<dbReference type="Proteomes" id="UP000824176">
    <property type="component" value="Unassembled WGS sequence"/>
</dbReference>
<evidence type="ECO:0000256" key="8">
    <source>
        <dbReference type="ARBA" id="ARBA00022833"/>
    </source>
</evidence>
<evidence type="ECO:0000256" key="7">
    <source>
        <dbReference type="ARBA" id="ARBA00022741"/>
    </source>
</evidence>
<comment type="cofactor">
    <cofactor evidence="1">
        <name>Zn(2+)</name>
        <dbReference type="ChEBI" id="CHEBI:29105"/>
    </cofactor>
</comment>
<evidence type="ECO:0000256" key="4">
    <source>
        <dbReference type="ARBA" id="ARBA00022475"/>
    </source>
</evidence>
<dbReference type="FunFam" id="3.90.1440.10:FF:000001">
    <property type="entry name" value="Preprotein translocase subunit SecA"/>
    <property type="match status" value="1"/>
</dbReference>
<evidence type="ECO:0000256" key="5">
    <source>
        <dbReference type="ARBA" id="ARBA00022490"/>
    </source>
</evidence>
<keyword evidence="12 14" id="KW-0811">Translocation</keyword>
<feature type="binding site" evidence="14">
    <location>
        <position position="87"/>
    </location>
    <ligand>
        <name>ATP</name>
        <dbReference type="ChEBI" id="CHEBI:30616"/>
    </ligand>
</feature>
<evidence type="ECO:0000256" key="16">
    <source>
        <dbReference type="SAM" id="MobiDB-lite"/>
    </source>
</evidence>
<comment type="caution">
    <text evidence="20">The sequence shown here is derived from an EMBL/GenBank/DDBJ whole genome shotgun (WGS) entry which is preliminary data.</text>
</comment>
<dbReference type="GO" id="GO:0046872">
    <property type="term" value="F:metal ion binding"/>
    <property type="evidence" value="ECO:0007669"/>
    <property type="project" value="UniProtKB-KW"/>
</dbReference>
<dbReference type="FunFam" id="3.40.50.300:FF:000429">
    <property type="entry name" value="Preprotein translocase subunit SecA"/>
    <property type="match status" value="1"/>
</dbReference>
<dbReference type="GO" id="GO:0008564">
    <property type="term" value="F:protein-exporting ATPase activity"/>
    <property type="evidence" value="ECO:0007669"/>
    <property type="project" value="UniProtKB-EC"/>
</dbReference>
<dbReference type="EC" id="7.4.2.8" evidence="14"/>
<feature type="region of interest" description="Disordered" evidence="16">
    <location>
        <begin position="810"/>
        <end position="865"/>
    </location>
</feature>
<dbReference type="GO" id="GO:0005829">
    <property type="term" value="C:cytosol"/>
    <property type="evidence" value="ECO:0007669"/>
    <property type="project" value="TreeGrafter"/>
</dbReference>
<dbReference type="SUPFAM" id="SSF81886">
    <property type="entry name" value="Helical scaffold and wing domains of SecA"/>
    <property type="match status" value="1"/>
</dbReference>
<dbReference type="InterPro" id="IPR014018">
    <property type="entry name" value="SecA_motor_DEAD"/>
</dbReference>
<evidence type="ECO:0000259" key="18">
    <source>
        <dbReference type="PROSITE" id="PS51194"/>
    </source>
</evidence>